<name>A0AB34K7Q5_PRYPA</name>
<evidence type="ECO:0000313" key="3">
    <source>
        <dbReference type="Proteomes" id="UP001515480"/>
    </source>
</evidence>
<evidence type="ECO:0000256" key="1">
    <source>
        <dbReference type="SAM" id="MobiDB-lite"/>
    </source>
</evidence>
<sequence length="101" mass="10443">MEAGVAAAAGVADDAAGVVRAVFAAHAVIGMSGALEAQDSDTEEAPAKKSKARREHGGWDVAETRVKAWEKSVDRGKAWEVGVMVAGVATFCSEALKPPYD</sequence>
<organism evidence="2 3">
    <name type="scientific">Prymnesium parvum</name>
    <name type="common">Toxic golden alga</name>
    <dbReference type="NCBI Taxonomy" id="97485"/>
    <lineage>
        <taxon>Eukaryota</taxon>
        <taxon>Haptista</taxon>
        <taxon>Haptophyta</taxon>
        <taxon>Prymnesiophyceae</taxon>
        <taxon>Prymnesiales</taxon>
        <taxon>Prymnesiaceae</taxon>
        <taxon>Prymnesium</taxon>
    </lineage>
</organism>
<proteinExistence type="predicted"/>
<dbReference type="Proteomes" id="UP001515480">
    <property type="component" value="Unassembled WGS sequence"/>
</dbReference>
<gene>
    <name evidence="2" type="ORF">AB1Y20_000169</name>
</gene>
<feature type="region of interest" description="Disordered" evidence="1">
    <location>
        <begin position="35"/>
        <end position="58"/>
    </location>
</feature>
<dbReference type="EMBL" id="JBGBPQ010000001">
    <property type="protein sequence ID" value="KAL1529213.1"/>
    <property type="molecule type" value="Genomic_DNA"/>
</dbReference>
<accession>A0AB34K7Q5</accession>
<dbReference type="AlphaFoldDB" id="A0AB34K7Q5"/>
<comment type="caution">
    <text evidence="2">The sequence shown here is derived from an EMBL/GenBank/DDBJ whole genome shotgun (WGS) entry which is preliminary data.</text>
</comment>
<reference evidence="2 3" key="1">
    <citation type="journal article" date="2024" name="Science">
        <title>Giant polyketide synthase enzymes in the biosynthesis of giant marine polyether toxins.</title>
        <authorList>
            <person name="Fallon T.R."/>
            <person name="Shende V.V."/>
            <person name="Wierzbicki I.H."/>
            <person name="Pendleton A.L."/>
            <person name="Watervoot N.F."/>
            <person name="Auber R.P."/>
            <person name="Gonzalez D.J."/>
            <person name="Wisecaver J.H."/>
            <person name="Moore B.S."/>
        </authorList>
    </citation>
    <scope>NUCLEOTIDE SEQUENCE [LARGE SCALE GENOMIC DNA]</scope>
    <source>
        <strain evidence="2 3">12B1</strain>
    </source>
</reference>
<protein>
    <submittedName>
        <fullName evidence="2">Uncharacterized protein</fullName>
    </submittedName>
</protein>
<evidence type="ECO:0000313" key="2">
    <source>
        <dbReference type="EMBL" id="KAL1529213.1"/>
    </source>
</evidence>
<keyword evidence="3" id="KW-1185">Reference proteome</keyword>